<dbReference type="KEGG" id="lit:FPZ52_11300"/>
<organism evidence="2 3">
    <name type="scientific">Qingshengfaniella alkalisoli</name>
    <dbReference type="NCBI Taxonomy" id="2599296"/>
    <lineage>
        <taxon>Bacteria</taxon>
        <taxon>Pseudomonadati</taxon>
        <taxon>Pseudomonadota</taxon>
        <taxon>Alphaproteobacteria</taxon>
        <taxon>Rhodobacterales</taxon>
        <taxon>Paracoccaceae</taxon>
        <taxon>Qingshengfaniella</taxon>
    </lineage>
</organism>
<dbReference type="AlphaFoldDB" id="A0A5B8I8Q6"/>
<evidence type="ECO:0000313" key="2">
    <source>
        <dbReference type="EMBL" id="QDY70149.1"/>
    </source>
</evidence>
<dbReference type="EMBL" id="CP042261">
    <property type="protein sequence ID" value="QDY70149.1"/>
    <property type="molecule type" value="Genomic_DNA"/>
</dbReference>
<feature type="coiled-coil region" evidence="1">
    <location>
        <begin position="9"/>
        <end position="43"/>
    </location>
</feature>
<keyword evidence="1" id="KW-0175">Coiled coil</keyword>
<sequence length="109" mass="12364">MQRAARQLLQAAELKRDDALARLSELRNQIAGTRSRISELREGSSSHSFALEYARAGFDDRHALWRDQEVKRLNLELAQLRAGEDGLKKQAGRSLGRLQVLQRILAERG</sequence>
<proteinExistence type="predicted"/>
<reference evidence="2 3" key="1">
    <citation type="submission" date="2019-07" db="EMBL/GenBank/DDBJ databases">
        <title>Litoreibacter alkalisoli sp. nov., isolated from saline-alkaline soil.</title>
        <authorList>
            <person name="Wang S."/>
            <person name="Xu L."/>
            <person name="Xing Y.-T."/>
            <person name="Sun J.-Q."/>
        </authorList>
    </citation>
    <scope>NUCLEOTIDE SEQUENCE [LARGE SCALE GENOMIC DNA]</scope>
    <source>
        <strain evidence="2 3">LN3S51</strain>
    </source>
</reference>
<name>A0A5B8I8Q6_9RHOB</name>
<keyword evidence="3" id="KW-1185">Reference proteome</keyword>
<protein>
    <submittedName>
        <fullName evidence="2">Uncharacterized protein</fullName>
    </submittedName>
</protein>
<gene>
    <name evidence="2" type="ORF">FPZ52_11300</name>
</gene>
<dbReference type="RefSeq" id="WP_146365568.1">
    <property type="nucleotide sequence ID" value="NZ_CP042261.1"/>
</dbReference>
<evidence type="ECO:0000313" key="3">
    <source>
        <dbReference type="Proteomes" id="UP000318483"/>
    </source>
</evidence>
<dbReference type="Proteomes" id="UP000318483">
    <property type="component" value="Chromosome"/>
</dbReference>
<evidence type="ECO:0000256" key="1">
    <source>
        <dbReference type="SAM" id="Coils"/>
    </source>
</evidence>
<accession>A0A5B8I8Q6</accession>